<dbReference type="InParanoid" id="A0A0Q3EEG5"/>
<dbReference type="PANTHER" id="PTHR34483">
    <property type="entry name" value="OS09G0129800 PROTEIN"/>
    <property type="match status" value="1"/>
</dbReference>
<accession>A0A0Q3EEG5</accession>
<dbReference type="PANTHER" id="PTHR34483:SF7">
    <property type="entry name" value="TRANSMEMBRANE PROTEIN"/>
    <property type="match status" value="1"/>
</dbReference>
<reference evidence="3" key="2">
    <citation type="submission" date="2017-06" db="EMBL/GenBank/DDBJ databases">
        <title>WGS assembly of Brachypodium distachyon.</title>
        <authorList>
            <consortium name="The International Brachypodium Initiative"/>
            <person name="Lucas S."/>
            <person name="Harmon-Smith M."/>
            <person name="Lail K."/>
            <person name="Tice H."/>
            <person name="Grimwood J."/>
            <person name="Bruce D."/>
            <person name="Barry K."/>
            <person name="Shu S."/>
            <person name="Lindquist E."/>
            <person name="Wang M."/>
            <person name="Pitluck S."/>
            <person name="Vogel J.P."/>
            <person name="Garvin D.F."/>
            <person name="Mockler T.C."/>
            <person name="Schmutz J."/>
            <person name="Rokhsar D."/>
            <person name="Bevan M.W."/>
        </authorList>
    </citation>
    <scope>NUCLEOTIDE SEQUENCE</scope>
    <source>
        <strain evidence="3">Bd21</strain>
    </source>
</reference>
<feature type="region of interest" description="Disordered" evidence="1">
    <location>
        <begin position="1"/>
        <end position="22"/>
    </location>
</feature>
<dbReference type="AlphaFoldDB" id="A0A0Q3EEG5"/>
<evidence type="ECO:0000313" key="3">
    <source>
        <dbReference type="EMBL" id="KQJ84804.1"/>
    </source>
</evidence>
<protein>
    <submittedName>
        <fullName evidence="3 4">Uncharacterized protein</fullName>
    </submittedName>
</protein>
<evidence type="ECO:0000313" key="4">
    <source>
        <dbReference type="EnsemblPlants" id="KQJ84804"/>
    </source>
</evidence>
<dbReference type="EMBL" id="CM000884">
    <property type="protein sequence ID" value="KQJ84804.1"/>
    <property type="molecule type" value="Genomic_DNA"/>
</dbReference>
<keyword evidence="2" id="KW-0472">Membrane</keyword>
<keyword evidence="2" id="KW-0812">Transmembrane</keyword>
<feature type="transmembrane region" description="Helical" evidence="2">
    <location>
        <begin position="152"/>
        <end position="171"/>
    </location>
</feature>
<feature type="compositionally biased region" description="Basic and acidic residues" evidence="1">
    <location>
        <begin position="1"/>
        <end position="10"/>
    </location>
</feature>
<proteinExistence type="predicted"/>
<dbReference type="ExpressionAtlas" id="A0A0Q3EEG5">
    <property type="expression patterns" value="baseline"/>
</dbReference>
<reference evidence="4" key="3">
    <citation type="submission" date="2018-08" db="UniProtKB">
        <authorList>
            <consortium name="EnsemblPlants"/>
        </authorList>
    </citation>
    <scope>IDENTIFICATION</scope>
    <source>
        <strain evidence="4">cv. Bd21</strain>
    </source>
</reference>
<feature type="transmembrane region" description="Helical" evidence="2">
    <location>
        <begin position="114"/>
        <end position="140"/>
    </location>
</feature>
<dbReference type="EnsemblPlants" id="KQJ84804">
    <property type="protein sequence ID" value="KQJ84804"/>
    <property type="gene ID" value="BRADI_5g22961v3"/>
</dbReference>
<dbReference type="Gramene" id="KQJ84804">
    <property type="protein sequence ID" value="KQJ84804"/>
    <property type="gene ID" value="BRADI_5g22961v3"/>
</dbReference>
<evidence type="ECO:0000256" key="1">
    <source>
        <dbReference type="SAM" id="MobiDB-lite"/>
    </source>
</evidence>
<keyword evidence="5" id="KW-1185">Reference proteome</keyword>
<name>A0A0Q3EEG5_BRADI</name>
<evidence type="ECO:0000313" key="5">
    <source>
        <dbReference type="Proteomes" id="UP000008810"/>
    </source>
</evidence>
<feature type="transmembrane region" description="Helical" evidence="2">
    <location>
        <begin position="183"/>
        <end position="205"/>
    </location>
</feature>
<evidence type="ECO:0000256" key="2">
    <source>
        <dbReference type="SAM" id="Phobius"/>
    </source>
</evidence>
<feature type="transmembrane region" description="Helical" evidence="2">
    <location>
        <begin position="74"/>
        <end position="94"/>
    </location>
</feature>
<gene>
    <name evidence="3" type="ORF">BRADI_5g22961v3</name>
</gene>
<keyword evidence="2" id="KW-1133">Transmembrane helix</keyword>
<feature type="transmembrane region" description="Helical" evidence="2">
    <location>
        <begin position="27"/>
        <end position="46"/>
    </location>
</feature>
<reference evidence="3 4" key="1">
    <citation type="journal article" date="2010" name="Nature">
        <title>Genome sequencing and analysis of the model grass Brachypodium distachyon.</title>
        <authorList>
            <consortium name="International Brachypodium Initiative"/>
        </authorList>
    </citation>
    <scope>NUCLEOTIDE SEQUENCE [LARGE SCALE GENOMIC DNA]</scope>
    <source>
        <strain evidence="3 4">Bd21</strain>
    </source>
</reference>
<organism evidence="3">
    <name type="scientific">Brachypodium distachyon</name>
    <name type="common">Purple false brome</name>
    <name type="synonym">Trachynia distachya</name>
    <dbReference type="NCBI Taxonomy" id="15368"/>
    <lineage>
        <taxon>Eukaryota</taxon>
        <taxon>Viridiplantae</taxon>
        <taxon>Streptophyta</taxon>
        <taxon>Embryophyta</taxon>
        <taxon>Tracheophyta</taxon>
        <taxon>Spermatophyta</taxon>
        <taxon>Magnoliopsida</taxon>
        <taxon>Liliopsida</taxon>
        <taxon>Poales</taxon>
        <taxon>Poaceae</taxon>
        <taxon>BOP clade</taxon>
        <taxon>Pooideae</taxon>
        <taxon>Stipodae</taxon>
        <taxon>Brachypodieae</taxon>
        <taxon>Brachypodium</taxon>
    </lineage>
</organism>
<sequence length="223" mass="23095">MARHAAEMKNADPSSAEETGRDRESRGGVMALLAANAVLLLVALPLDFAKQIIAFSAASTTYSGRRYSIKGPSITITIAVAAVLELSCAALLGAPLSAMMGPDSSSRSGVVISAIQGLLFVLLSIAFLCLNVVTLVGVAASVADGGGARKEGFVLAQAAHLLPALLTPLYAKKSLATGLFLQSLYALLCCAFQLFSIVAATVYYYQAMESKEGVLACGYVKIV</sequence>
<dbReference type="Proteomes" id="UP000008810">
    <property type="component" value="Chromosome 5"/>
</dbReference>